<evidence type="ECO:0000313" key="3">
    <source>
        <dbReference type="Proteomes" id="UP000029868"/>
    </source>
</evidence>
<evidence type="ECO:0000313" key="2">
    <source>
        <dbReference type="EMBL" id="KGJ86859.1"/>
    </source>
</evidence>
<evidence type="ECO:0000259" key="1">
    <source>
        <dbReference type="Pfam" id="PF02486"/>
    </source>
</evidence>
<dbReference type="Proteomes" id="UP000029868">
    <property type="component" value="Unassembled WGS sequence"/>
</dbReference>
<dbReference type="AlphaFoldDB" id="A0A099K7U6"/>
<feature type="domain" description="Replication initiation protein-like C-terminal" evidence="1">
    <location>
        <begin position="243"/>
        <end position="379"/>
    </location>
</feature>
<dbReference type="InterPro" id="IPR003491">
    <property type="entry name" value="REP-like_C"/>
</dbReference>
<keyword evidence="2" id="KW-0396">Initiation factor</keyword>
<proteinExistence type="predicted"/>
<organism evidence="2 3">
    <name type="scientific">Colwellia psychrerythraea</name>
    <name type="common">Vibrio psychroerythus</name>
    <dbReference type="NCBI Taxonomy" id="28229"/>
    <lineage>
        <taxon>Bacteria</taxon>
        <taxon>Pseudomonadati</taxon>
        <taxon>Pseudomonadota</taxon>
        <taxon>Gammaproteobacteria</taxon>
        <taxon>Alteromonadales</taxon>
        <taxon>Colwelliaceae</taxon>
        <taxon>Colwellia</taxon>
    </lineage>
</organism>
<gene>
    <name evidence="2" type="ORF">GAB14E_4686</name>
</gene>
<dbReference type="RefSeq" id="WP_033084580.1">
    <property type="nucleotide sequence ID" value="NZ_JQEC01000074.1"/>
</dbReference>
<reference evidence="2 3" key="1">
    <citation type="submission" date="2014-08" db="EMBL/GenBank/DDBJ databases">
        <title>Genomic and Phenotypic Diversity of Colwellia psychrerythraea strains from Disparate Marine Basins.</title>
        <authorList>
            <person name="Techtmann S.M."/>
            <person name="Stelling S.C."/>
            <person name="Utturkar S.M."/>
            <person name="Alshibli N."/>
            <person name="Harris A."/>
            <person name="Brown S.D."/>
            <person name="Hazen T.C."/>
        </authorList>
    </citation>
    <scope>NUCLEOTIDE SEQUENCE [LARGE SCALE GENOMIC DNA]</scope>
    <source>
        <strain evidence="2 3">GAB14E</strain>
    </source>
</reference>
<protein>
    <submittedName>
        <fullName evidence="2">Replication initiation factor</fullName>
    </submittedName>
</protein>
<sequence>MKTKSTKIPCLVDALSLTWSPKELLNIKHMAKIGACVKGELIVKAKDAALNRELAKLETTKNKELLATNAFNTHQYEAILNRYKDSCSSITREYNNRRHKDLRLNSLALSECEVTARYELRDMLKGDLEVDTGAKYGDRLNNLLDNIGIDLLDVLGCGEVERFVCRLNNVFTQETFIWTVKNNPTGRSNYSYSATLYADGQPAGVICWGGKNLGCYVSFMGTGCNALDMNRLYEEIKNIPAIKITRIDLAHDDHAGKHSIKKALTKAKKGQFNSGGRPASYMYIESGHLTEKALKENFQALKEHGGFETKSTAKKSFGFIPSKGKTLYIGSRESGKLLRIYEKGKQLGDKKSKWVRWEVELHSSQRVIPIDAMVKSSEYLAATYPALSFLSVEQCKIKTIVKQASMSIERIVENQVINTRKAINMMRVICGMSDSEIVEKFLKDIEEPECRSSMPTRLKAPVVEEWVLQKEEQEAVAA</sequence>
<dbReference type="PATRIC" id="fig|28229.3.peg.4674"/>
<comment type="caution">
    <text evidence="2">The sequence shown here is derived from an EMBL/GenBank/DDBJ whole genome shotgun (WGS) entry which is preliminary data.</text>
</comment>
<accession>A0A099K7U6</accession>
<dbReference type="GO" id="GO:0003743">
    <property type="term" value="F:translation initiation factor activity"/>
    <property type="evidence" value="ECO:0007669"/>
    <property type="project" value="UniProtKB-KW"/>
</dbReference>
<keyword evidence="2" id="KW-0648">Protein biosynthesis</keyword>
<dbReference type="OrthoDB" id="9809126at2"/>
<name>A0A099K7U6_COLPS</name>
<dbReference type="EMBL" id="JQEC01000074">
    <property type="protein sequence ID" value="KGJ86859.1"/>
    <property type="molecule type" value="Genomic_DNA"/>
</dbReference>
<dbReference type="Pfam" id="PF02486">
    <property type="entry name" value="Rep_trans"/>
    <property type="match status" value="1"/>
</dbReference>